<evidence type="ECO:0000256" key="1">
    <source>
        <dbReference type="ARBA" id="ARBA00022676"/>
    </source>
</evidence>
<proteinExistence type="predicted"/>
<gene>
    <name evidence="5" type="ORF">BN112_1203</name>
</gene>
<dbReference type="OrthoDB" id="9805661at2"/>
<dbReference type="PANTHER" id="PTHR12526">
    <property type="entry name" value="GLYCOSYLTRANSFERASE"/>
    <property type="match status" value="1"/>
</dbReference>
<organism evidence="5 6">
    <name type="scientific">Bordetella bronchiseptica 253</name>
    <dbReference type="NCBI Taxonomy" id="568707"/>
    <lineage>
        <taxon>Bacteria</taxon>
        <taxon>Pseudomonadati</taxon>
        <taxon>Pseudomonadota</taxon>
        <taxon>Betaproteobacteria</taxon>
        <taxon>Burkholderiales</taxon>
        <taxon>Alcaligenaceae</taxon>
        <taxon>Bordetella</taxon>
    </lineage>
</organism>
<evidence type="ECO:0000313" key="5">
    <source>
        <dbReference type="EMBL" id="CCJ53121.1"/>
    </source>
</evidence>
<sequence length="367" mass="40345">MRPLRIVHSEAATSFGGQEGRIFKEMTAMRERGHHMEAICQPQAQLARRLAEAGFTVHTLEMDGPRNYLRGVLSLRRLLRQGRYDVLNTHSRRDTVIAAAAGRLAGTPLIVRTRHLSNKVGSLWSYTGLPHRVTTVSDHVRQHLIERGVPAGHIATVYSPIVLPPPIEHSTLRGELGLAADDIVVGCVAVMRATKGHRELIDAMRPLMAERANLHLVFVGGGSPVFEQTQAYVAELGLQARIHLMGTRNDVPNLLAGFDLFALATRQEASGTVYVEAEACGLPVVGTDVGGVSEMMRDGETGILVPVDDPAALGAALRRLIDDRALRRRMGEAGRRMVRDEKVFAPERLAERTEAIYRQWLAERGHA</sequence>
<dbReference type="HOGENOM" id="CLU_009583_0_4_4"/>
<keyword evidence="2 5" id="KW-0808">Transferase</keyword>
<dbReference type="Pfam" id="PF00534">
    <property type="entry name" value="Glycos_transf_1"/>
    <property type="match status" value="1"/>
</dbReference>
<evidence type="ECO:0000313" key="6">
    <source>
        <dbReference type="Proteomes" id="UP000007564"/>
    </source>
</evidence>
<accession>A0A0C6P0M9</accession>
<dbReference type="CDD" id="cd03801">
    <property type="entry name" value="GT4_PimA-like"/>
    <property type="match status" value="1"/>
</dbReference>
<name>A0A0C6P0M9_BORBO</name>
<dbReference type="InterPro" id="IPR001296">
    <property type="entry name" value="Glyco_trans_1"/>
</dbReference>
<dbReference type="InterPro" id="IPR028098">
    <property type="entry name" value="Glyco_trans_4-like_N"/>
</dbReference>
<dbReference type="SUPFAM" id="SSF53756">
    <property type="entry name" value="UDP-Glycosyltransferase/glycogen phosphorylase"/>
    <property type="match status" value="1"/>
</dbReference>
<dbReference type="PANTHER" id="PTHR12526:SF510">
    <property type="entry name" value="D-INOSITOL 3-PHOSPHATE GLYCOSYLTRANSFERASE"/>
    <property type="match status" value="1"/>
</dbReference>
<evidence type="ECO:0000259" key="3">
    <source>
        <dbReference type="Pfam" id="PF00534"/>
    </source>
</evidence>
<dbReference type="KEGG" id="bbh:BN112_1203"/>
<dbReference type="Proteomes" id="UP000007564">
    <property type="component" value="Chromosome"/>
</dbReference>
<dbReference type="EMBL" id="HE965806">
    <property type="protein sequence ID" value="CCJ53121.1"/>
    <property type="molecule type" value="Genomic_DNA"/>
</dbReference>
<dbReference type="GO" id="GO:0016757">
    <property type="term" value="F:glycosyltransferase activity"/>
    <property type="evidence" value="ECO:0007669"/>
    <property type="project" value="UniProtKB-KW"/>
</dbReference>
<feature type="domain" description="Glycosyltransferase subfamily 4-like N-terminal" evidence="4">
    <location>
        <begin position="16"/>
        <end position="161"/>
    </location>
</feature>
<feature type="domain" description="Glycosyl transferase family 1" evidence="3">
    <location>
        <begin position="172"/>
        <end position="336"/>
    </location>
</feature>
<dbReference type="Gene3D" id="3.40.50.2000">
    <property type="entry name" value="Glycogen Phosphorylase B"/>
    <property type="match status" value="2"/>
</dbReference>
<evidence type="ECO:0000256" key="2">
    <source>
        <dbReference type="ARBA" id="ARBA00022679"/>
    </source>
</evidence>
<dbReference type="RefSeq" id="WP_003816230.1">
    <property type="nucleotide sequence ID" value="NC_019382.1"/>
</dbReference>
<protein>
    <submittedName>
        <fullName evidence="5">Putative transferase</fullName>
    </submittedName>
</protein>
<evidence type="ECO:0000259" key="4">
    <source>
        <dbReference type="Pfam" id="PF13439"/>
    </source>
</evidence>
<keyword evidence="1" id="KW-0328">Glycosyltransferase</keyword>
<dbReference type="Pfam" id="PF13439">
    <property type="entry name" value="Glyco_transf_4"/>
    <property type="match status" value="1"/>
</dbReference>
<reference evidence="5 6" key="1">
    <citation type="journal article" date="2012" name="BMC Genomics">
        <title>Comparative genomics of the classical Bordetella subspecies: the evolution and exchange of virulence-associated diversity amongst closely related pathogens.</title>
        <authorList>
            <person name="Park J."/>
            <person name="Zhang Y."/>
            <person name="Buboltz A.M."/>
            <person name="Zhang X."/>
            <person name="Schuster S.C."/>
            <person name="Ahuja U."/>
            <person name="Liu M."/>
            <person name="Miller J.F."/>
            <person name="Sebaihia M."/>
            <person name="Bentley S.D."/>
            <person name="Parkhill J."/>
            <person name="Harvill E.T."/>
        </authorList>
    </citation>
    <scope>NUCLEOTIDE SEQUENCE [LARGE SCALE GENOMIC DNA]</scope>
    <source>
        <strain evidence="5 6">253</strain>
    </source>
</reference>
<dbReference type="GeneID" id="93203467"/>
<dbReference type="AlphaFoldDB" id="A0A0C6P0M9"/>